<comment type="subcellular location">
    <subcellularLocation>
        <location evidence="1 7">Membrane</location>
        <topology evidence="1 7">Multi-pass membrane protein</topology>
    </subcellularLocation>
</comment>
<dbReference type="Gene3D" id="1.10.1450.10">
    <property type="entry name" value="Tetraspanin"/>
    <property type="match status" value="1"/>
</dbReference>
<keyword evidence="6" id="KW-1015">Disulfide bond</keyword>
<dbReference type="EMBL" id="GECZ01000130">
    <property type="protein sequence ID" value="JAS69639.1"/>
    <property type="molecule type" value="Transcribed_RNA"/>
</dbReference>
<dbReference type="AlphaFoldDB" id="A0A1B6H4L4"/>
<evidence type="ECO:0000256" key="4">
    <source>
        <dbReference type="ARBA" id="ARBA00022989"/>
    </source>
</evidence>
<comment type="caution">
    <text evidence="7">Lacks conserved residue(s) required for the propagation of feature annotation.</text>
</comment>
<comment type="similarity">
    <text evidence="2 7">Belongs to the tetraspanin (TM4SF) family.</text>
</comment>
<dbReference type="PIRSF" id="PIRSF002419">
    <property type="entry name" value="Tetraspanin"/>
    <property type="match status" value="1"/>
</dbReference>
<accession>A0A1B6H4L4</accession>
<protein>
    <recommendedName>
        <fullName evidence="7">Tetraspanin</fullName>
    </recommendedName>
</protein>
<dbReference type="Pfam" id="PF00335">
    <property type="entry name" value="Tetraspanin"/>
    <property type="match status" value="1"/>
</dbReference>
<gene>
    <name evidence="8" type="ORF">g.31850</name>
</gene>
<evidence type="ECO:0000256" key="5">
    <source>
        <dbReference type="ARBA" id="ARBA00023136"/>
    </source>
</evidence>
<dbReference type="PANTHER" id="PTHR19282">
    <property type="entry name" value="TETRASPANIN"/>
    <property type="match status" value="1"/>
</dbReference>
<keyword evidence="3 7" id="KW-0812">Transmembrane</keyword>
<feature type="transmembrane region" description="Helical" evidence="7">
    <location>
        <begin position="49"/>
        <end position="70"/>
    </location>
</feature>
<organism evidence="8">
    <name type="scientific">Cuerna arida</name>
    <dbReference type="NCBI Taxonomy" id="1464854"/>
    <lineage>
        <taxon>Eukaryota</taxon>
        <taxon>Metazoa</taxon>
        <taxon>Ecdysozoa</taxon>
        <taxon>Arthropoda</taxon>
        <taxon>Hexapoda</taxon>
        <taxon>Insecta</taxon>
        <taxon>Pterygota</taxon>
        <taxon>Neoptera</taxon>
        <taxon>Paraneoptera</taxon>
        <taxon>Hemiptera</taxon>
        <taxon>Auchenorrhyncha</taxon>
        <taxon>Membracoidea</taxon>
        <taxon>Cicadellidae</taxon>
        <taxon>Cicadellinae</taxon>
        <taxon>Proconiini</taxon>
        <taxon>Cuerna</taxon>
    </lineage>
</organism>
<feature type="transmembrane region" description="Helical" evidence="7">
    <location>
        <begin position="12"/>
        <end position="34"/>
    </location>
</feature>
<dbReference type="InterPro" id="IPR000301">
    <property type="entry name" value="Tetraspanin_animals"/>
</dbReference>
<name>A0A1B6H4L4_9HEMI</name>
<evidence type="ECO:0000256" key="7">
    <source>
        <dbReference type="RuleBase" id="RU361218"/>
    </source>
</evidence>
<keyword evidence="5 7" id="KW-0472">Membrane</keyword>
<reference evidence="8" key="1">
    <citation type="submission" date="2015-11" db="EMBL/GenBank/DDBJ databases">
        <title>De novo transcriptome assembly of four potential Pierce s Disease insect vectors from Arizona vineyards.</title>
        <authorList>
            <person name="Tassone E.E."/>
        </authorList>
    </citation>
    <scope>NUCLEOTIDE SEQUENCE</scope>
</reference>
<evidence type="ECO:0000256" key="3">
    <source>
        <dbReference type="ARBA" id="ARBA00022692"/>
    </source>
</evidence>
<keyword evidence="4 7" id="KW-1133">Transmembrane helix</keyword>
<feature type="transmembrane region" description="Helical" evidence="7">
    <location>
        <begin position="82"/>
        <end position="106"/>
    </location>
</feature>
<dbReference type="SUPFAM" id="SSF48652">
    <property type="entry name" value="Tetraspanin"/>
    <property type="match status" value="1"/>
</dbReference>
<dbReference type="InterPro" id="IPR018503">
    <property type="entry name" value="Tetraspanin_CS"/>
</dbReference>
<dbReference type="PROSITE" id="PS00421">
    <property type="entry name" value="TM4_1"/>
    <property type="match status" value="1"/>
</dbReference>
<evidence type="ECO:0000256" key="2">
    <source>
        <dbReference type="ARBA" id="ARBA00006840"/>
    </source>
</evidence>
<evidence type="ECO:0000256" key="6">
    <source>
        <dbReference type="PIRSR" id="PIRSR002419-1"/>
    </source>
</evidence>
<evidence type="ECO:0000313" key="8">
    <source>
        <dbReference type="EMBL" id="JAS69639.1"/>
    </source>
</evidence>
<dbReference type="PRINTS" id="PR00259">
    <property type="entry name" value="TMFOUR"/>
</dbReference>
<proteinExistence type="inferred from homology"/>
<dbReference type="GO" id="GO:0005886">
    <property type="term" value="C:plasma membrane"/>
    <property type="evidence" value="ECO:0007669"/>
    <property type="project" value="TreeGrafter"/>
</dbReference>
<sequence>MLTVSSKIMKYLLFIFNFVFVLTGVLLITVGIMIKSDTASYKPVLTDDYFTAANLLIFIGIFVFCVAFFGCCGSLQENHCMLVTFSVFMSAIFIAEVAIGVAGYMLKAEAVEVVTNGLNETMKKYYSSSDAAQFWDDLQGQLTCCGTKSYKDWLQYNASLPLSCCGPANGEKGLLTCTNTSPNLHQTPCLNALAAIVQDNASNIGITGIAIAVVQLLGVAFSCNLAHSIRSSYESV</sequence>
<evidence type="ECO:0000256" key="1">
    <source>
        <dbReference type="ARBA" id="ARBA00004141"/>
    </source>
</evidence>
<dbReference type="InterPro" id="IPR018499">
    <property type="entry name" value="Tetraspanin/Peripherin"/>
</dbReference>
<dbReference type="InterPro" id="IPR008952">
    <property type="entry name" value="Tetraspanin_EC2_sf"/>
</dbReference>
<dbReference type="CDD" id="cd03127">
    <property type="entry name" value="tetraspanin_LEL"/>
    <property type="match status" value="1"/>
</dbReference>
<feature type="disulfide bond" evidence="6">
    <location>
        <begin position="145"/>
        <end position="164"/>
    </location>
</feature>
<dbReference type="PANTHER" id="PTHR19282:SF456">
    <property type="entry name" value="CD63 MOLECULE"/>
    <property type="match status" value="1"/>
</dbReference>